<accession>A0A2V4XPP2</accession>
<evidence type="ECO:0000259" key="1">
    <source>
        <dbReference type="Pfam" id="PF05117"/>
    </source>
</evidence>
<evidence type="ECO:0000313" key="2">
    <source>
        <dbReference type="EMBL" id="PYE78776.1"/>
    </source>
</evidence>
<reference evidence="2 3" key="1">
    <citation type="submission" date="2018-06" db="EMBL/GenBank/DDBJ databases">
        <title>Genomic Encyclopedia of Type Strains, Phase III (KMG-III): the genomes of soil and plant-associated and newly described type strains.</title>
        <authorList>
            <person name="Whitman W."/>
        </authorList>
    </citation>
    <scope>NUCLEOTIDE SEQUENCE [LARGE SCALE GENOMIC DNA]</scope>
    <source>
        <strain evidence="2 3">CECT 7945</strain>
    </source>
</reference>
<protein>
    <submittedName>
        <fullName evidence="2">Uncharacterized protein DUF695</fullName>
    </submittedName>
</protein>
<sequence length="364" mass="42350">MSFLKSIFSTKQEPINSYSDFWNWFEKNENKFHKVLKDQGNINKVFFDKLAPKLNELKDGFWFLAGMYDDNTAELILTADGIIKNIVFVEELVQSAPKMNNWKITALKQPSDSNQYGIEMDGYKFDESKMDFYSTDHKQMPDEIDITITHKDFSEENRAVMTNGVYLALDNSLGELNSVTTIDNVNIINPKDATSDLIPLEKLKDFLTWREKEFVEKYKGFRHNTENDNYSGLEATLKNGLPLVAIINTDLLNWDSKASHPWIAVMEIKYDGKNNNGMPDDSTYKLLNEIEDKIIAELKDSDGYLNIGRQTADSVREVYFACVEFRKPSKVLHEIKKEYINKIELDFDIYKDKYWQSFNRFSPN</sequence>
<dbReference type="OrthoDB" id="9151249at2"/>
<evidence type="ECO:0000313" key="3">
    <source>
        <dbReference type="Proteomes" id="UP000248054"/>
    </source>
</evidence>
<gene>
    <name evidence="2" type="ORF">DFQ11_1215</name>
</gene>
<dbReference type="Proteomes" id="UP000248054">
    <property type="component" value="Unassembled WGS sequence"/>
</dbReference>
<dbReference type="RefSeq" id="WP_110476621.1">
    <property type="nucleotide sequence ID" value="NZ_BMWQ01000022.1"/>
</dbReference>
<dbReference type="Pfam" id="PF05117">
    <property type="entry name" value="DUF695"/>
    <property type="match status" value="1"/>
</dbReference>
<name>A0A2V4XPP2_9FLAO</name>
<dbReference type="EMBL" id="QJTD01000021">
    <property type="protein sequence ID" value="PYE78776.1"/>
    <property type="molecule type" value="Genomic_DNA"/>
</dbReference>
<feature type="domain" description="DUF695" evidence="1">
    <location>
        <begin position="241"/>
        <end position="361"/>
    </location>
</feature>
<proteinExistence type="predicted"/>
<dbReference type="InterPro" id="IPR016097">
    <property type="entry name" value="DUF695"/>
</dbReference>
<keyword evidence="3" id="KW-1185">Reference proteome</keyword>
<organism evidence="2 3">
    <name type="scientific">Winogradskyella epiphytica</name>
    <dbReference type="NCBI Taxonomy" id="262005"/>
    <lineage>
        <taxon>Bacteria</taxon>
        <taxon>Pseudomonadati</taxon>
        <taxon>Bacteroidota</taxon>
        <taxon>Flavobacteriia</taxon>
        <taxon>Flavobacteriales</taxon>
        <taxon>Flavobacteriaceae</taxon>
        <taxon>Winogradskyella</taxon>
    </lineage>
</organism>
<comment type="caution">
    <text evidence="2">The sequence shown here is derived from an EMBL/GenBank/DDBJ whole genome shotgun (WGS) entry which is preliminary data.</text>
</comment>
<dbReference type="AlphaFoldDB" id="A0A2V4XPP2"/>